<comment type="similarity">
    <text evidence="3">Belongs to the peptidase M50B family.</text>
</comment>
<evidence type="ECO:0000256" key="3">
    <source>
        <dbReference type="ARBA" id="ARBA00007931"/>
    </source>
</evidence>
<keyword evidence="5" id="KW-0645">Protease</keyword>
<feature type="transmembrane region" description="Helical" evidence="13">
    <location>
        <begin position="92"/>
        <end position="112"/>
    </location>
</feature>
<evidence type="ECO:0000256" key="5">
    <source>
        <dbReference type="ARBA" id="ARBA00022670"/>
    </source>
</evidence>
<dbReference type="EMBL" id="LCKS01000013">
    <property type="protein sequence ID" value="KKU02482.1"/>
    <property type="molecule type" value="Genomic_DNA"/>
</dbReference>
<gene>
    <name evidence="15" type="ORF">UX05_C0013G0005</name>
</gene>
<evidence type="ECO:0000256" key="7">
    <source>
        <dbReference type="ARBA" id="ARBA00022723"/>
    </source>
</evidence>
<sequence length="195" mass="21281">MLDLLFTSPLSFVVIFGGIIIAIGIHEAAHCFMADYLGDPTPRSLGRLTLNPLAHLDPIGTLVILITGAFGWGKPSPFDPYNLRHPQRDTALIALAGPISNLLLALSLSLIIRLGIPQFLLSIFYFLISLNVNLALFNLIPVAPLDGSKIFFKNYQLITNNYLLILALILPIFGGHSLASLIIFPISKLILDILL</sequence>
<evidence type="ECO:0000313" key="16">
    <source>
        <dbReference type="Proteomes" id="UP000034264"/>
    </source>
</evidence>
<evidence type="ECO:0000256" key="10">
    <source>
        <dbReference type="ARBA" id="ARBA00022989"/>
    </source>
</evidence>
<keyword evidence="6 13" id="KW-0812">Transmembrane</keyword>
<keyword evidence="10 13" id="KW-1133">Transmembrane helix</keyword>
<accession>A0A0G1M307</accession>
<keyword evidence="12 13" id="KW-0472">Membrane</keyword>
<comment type="cofactor">
    <cofactor evidence="1">
        <name>Zn(2+)</name>
        <dbReference type="ChEBI" id="CHEBI:29105"/>
    </cofactor>
</comment>
<dbReference type="CDD" id="cd06158">
    <property type="entry name" value="S2P-M50_like_1"/>
    <property type="match status" value="1"/>
</dbReference>
<name>A0A0G1M307_9BACT</name>
<proteinExistence type="inferred from homology"/>
<evidence type="ECO:0000256" key="11">
    <source>
        <dbReference type="ARBA" id="ARBA00023049"/>
    </source>
</evidence>
<evidence type="ECO:0000256" key="6">
    <source>
        <dbReference type="ARBA" id="ARBA00022692"/>
    </source>
</evidence>
<protein>
    <submittedName>
        <fullName evidence="15">Peptidase M50</fullName>
    </submittedName>
</protein>
<dbReference type="GO" id="GO:0006508">
    <property type="term" value="P:proteolysis"/>
    <property type="evidence" value="ECO:0007669"/>
    <property type="project" value="UniProtKB-KW"/>
</dbReference>
<dbReference type="GO" id="GO:0046872">
    <property type="term" value="F:metal ion binding"/>
    <property type="evidence" value="ECO:0007669"/>
    <property type="project" value="UniProtKB-KW"/>
</dbReference>
<keyword evidence="4" id="KW-1003">Cell membrane</keyword>
<evidence type="ECO:0000259" key="14">
    <source>
        <dbReference type="Pfam" id="PF02163"/>
    </source>
</evidence>
<comment type="subcellular location">
    <subcellularLocation>
        <location evidence="2">Cell membrane</location>
        <topology evidence="2">Multi-pass membrane protein</topology>
    </subcellularLocation>
</comment>
<dbReference type="PATRIC" id="fig|1618366.3.peg.826"/>
<dbReference type="PANTHER" id="PTHR35864:SF1">
    <property type="entry name" value="ZINC METALLOPROTEASE YWHC-RELATED"/>
    <property type="match status" value="1"/>
</dbReference>
<feature type="transmembrane region" description="Helical" evidence="13">
    <location>
        <begin position="12"/>
        <end position="32"/>
    </location>
</feature>
<dbReference type="Pfam" id="PF02163">
    <property type="entry name" value="Peptidase_M50"/>
    <property type="match status" value="1"/>
</dbReference>
<dbReference type="AlphaFoldDB" id="A0A0G1M307"/>
<dbReference type="PANTHER" id="PTHR35864">
    <property type="entry name" value="ZINC METALLOPROTEASE MJ0611-RELATED"/>
    <property type="match status" value="1"/>
</dbReference>
<evidence type="ECO:0000256" key="9">
    <source>
        <dbReference type="ARBA" id="ARBA00022833"/>
    </source>
</evidence>
<feature type="transmembrane region" description="Helical" evidence="13">
    <location>
        <begin position="119"/>
        <end position="142"/>
    </location>
</feature>
<dbReference type="GO" id="GO:0008237">
    <property type="term" value="F:metallopeptidase activity"/>
    <property type="evidence" value="ECO:0007669"/>
    <property type="project" value="UniProtKB-KW"/>
</dbReference>
<organism evidence="15 16">
    <name type="scientific">Candidatus Amesbacteria bacterium GW2011_GWC2_45_19</name>
    <dbReference type="NCBI Taxonomy" id="1618366"/>
    <lineage>
        <taxon>Bacteria</taxon>
        <taxon>Candidatus Amesiibacteriota</taxon>
    </lineage>
</organism>
<feature type="domain" description="Peptidase M50" evidence="14">
    <location>
        <begin position="120"/>
        <end position="159"/>
    </location>
</feature>
<evidence type="ECO:0000256" key="13">
    <source>
        <dbReference type="SAM" id="Phobius"/>
    </source>
</evidence>
<keyword evidence="11" id="KW-0482">Metalloprotease</keyword>
<evidence type="ECO:0000256" key="12">
    <source>
        <dbReference type="ARBA" id="ARBA00023136"/>
    </source>
</evidence>
<keyword evidence="7" id="KW-0479">Metal-binding</keyword>
<comment type="caution">
    <text evidence="15">The sequence shown here is derived from an EMBL/GenBank/DDBJ whole genome shotgun (WGS) entry which is preliminary data.</text>
</comment>
<dbReference type="InterPro" id="IPR052348">
    <property type="entry name" value="Metallopeptidase_M50B"/>
</dbReference>
<evidence type="ECO:0000256" key="1">
    <source>
        <dbReference type="ARBA" id="ARBA00001947"/>
    </source>
</evidence>
<evidence type="ECO:0000256" key="4">
    <source>
        <dbReference type="ARBA" id="ARBA00022475"/>
    </source>
</evidence>
<evidence type="ECO:0000313" key="15">
    <source>
        <dbReference type="EMBL" id="KKU02482.1"/>
    </source>
</evidence>
<keyword evidence="9" id="KW-0862">Zinc</keyword>
<dbReference type="InterPro" id="IPR044537">
    <property type="entry name" value="Rip2-like"/>
</dbReference>
<reference evidence="15 16" key="1">
    <citation type="journal article" date="2015" name="Nature">
        <title>rRNA introns, odd ribosomes, and small enigmatic genomes across a large radiation of phyla.</title>
        <authorList>
            <person name="Brown C.T."/>
            <person name="Hug L.A."/>
            <person name="Thomas B.C."/>
            <person name="Sharon I."/>
            <person name="Castelle C.J."/>
            <person name="Singh A."/>
            <person name="Wilkins M.J."/>
            <person name="Williams K.H."/>
            <person name="Banfield J.F."/>
        </authorList>
    </citation>
    <scope>NUCLEOTIDE SEQUENCE [LARGE SCALE GENOMIC DNA]</scope>
</reference>
<evidence type="ECO:0000256" key="2">
    <source>
        <dbReference type="ARBA" id="ARBA00004651"/>
    </source>
</evidence>
<dbReference type="Proteomes" id="UP000034264">
    <property type="component" value="Unassembled WGS sequence"/>
</dbReference>
<keyword evidence="8" id="KW-0378">Hydrolase</keyword>
<dbReference type="InterPro" id="IPR008915">
    <property type="entry name" value="Peptidase_M50"/>
</dbReference>
<evidence type="ECO:0000256" key="8">
    <source>
        <dbReference type="ARBA" id="ARBA00022801"/>
    </source>
</evidence>
<feature type="transmembrane region" description="Helical" evidence="13">
    <location>
        <begin position="162"/>
        <end position="186"/>
    </location>
</feature>
<dbReference type="GO" id="GO:0005886">
    <property type="term" value="C:plasma membrane"/>
    <property type="evidence" value="ECO:0007669"/>
    <property type="project" value="UniProtKB-SubCell"/>
</dbReference>